<evidence type="ECO:0000256" key="1">
    <source>
        <dbReference type="ARBA" id="ARBA00022714"/>
    </source>
</evidence>
<dbReference type="STRING" id="1132855.GCA_000384255_01952"/>
<evidence type="ECO:0000259" key="5">
    <source>
        <dbReference type="PROSITE" id="PS51296"/>
    </source>
</evidence>
<dbReference type="EMBL" id="DNAA01000032">
    <property type="protein sequence ID" value="HBA08339.1"/>
    <property type="molecule type" value="Genomic_DNA"/>
</dbReference>
<dbReference type="AlphaFoldDB" id="A0A351R8G8"/>
<dbReference type="Gene3D" id="2.102.10.10">
    <property type="entry name" value="Rieske [2Fe-2S] iron-sulphur domain"/>
    <property type="match status" value="1"/>
</dbReference>
<comment type="caution">
    <text evidence="6">The sequence shown here is derived from an EMBL/GenBank/DDBJ whole genome shotgun (WGS) entry which is preliminary data.</text>
</comment>
<evidence type="ECO:0000313" key="7">
    <source>
        <dbReference type="Proteomes" id="UP000264313"/>
    </source>
</evidence>
<gene>
    <name evidence="6" type="ORF">DCW48_01250</name>
</gene>
<keyword evidence="3" id="KW-0408">Iron</keyword>
<dbReference type="Proteomes" id="UP000264313">
    <property type="component" value="Unassembled WGS sequence"/>
</dbReference>
<accession>A0A351R8G8</accession>
<dbReference type="CDD" id="cd03467">
    <property type="entry name" value="Rieske"/>
    <property type="match status" value="1"/>
</dbReference>
<dbReference type="GO" id="GO:0051537">
    <property type="term" value="F:2 iron, 2 sulfur cluster binding"/>
    <property type="evidence" value="ECO:0007669"/>
    <property type="project" value="UniProtKB-KW"/>
</dbReference>
<dbReference type="InterPro" id="IPR017941">
    <property type="entry name" value="Rieske_2Fe-2S"/>
</dbReference>
<name>A0A351R8G8_9PROT</name>
<dbReference type="GO" id="GO:0046872">
    <property type="term" value="F:metal ion binding"/>
    <property type="evidence" value="ECO:0007669"/>
    <property type="project" value="UniProtKB-KW"/>
</dbReference>
<dbReference type="PROSITE" id="PS51296">
    <property type="entry name" value="RIESKE"/>
    <property type="match status" value="1"/>
</dbReference>
<feature type="domain" description="Rieske" evidence="5">
    <location>
        <begin position="7"/>
        <end position="113"/>
    </location>
</feature>
<reference evidence="6 7" key="1">
    <citation type="journal article" date="2018" name="Nat. Biotechnol.">
        <title>A standardized bacterial taxonomy based on genome phylogeny substantially revises the tree of life.</title>
        <authorList>
            <person name="Parks D.H."/>
            <person name="Chuvochina M."/>
            <person name="Waite D.W."/>
            <person name="Rinke C."/>
            <person name="Skarshewski A."/>
            <person name="Chaumeil P.A."/>
            <person name="Hugenholtz P."/>
        </authorList>
    </citation>
    <scope>NUCLEOTIDE SEQUENCE [LARGE SCALE GENOMIC DNA]</scope>
    <source>
        <strain evidence="6">UBA9958</strain>
    </source>
</reference>
<keyword evidence="2" id="KW-0479">Metal-binding</keyword>
<keyword evidence="4" id="KW-0411">Iron-sulfur</keyword>
<evidence type="ECO:0000313" key="6">
    <source>
        <dbReference type="EMBL" id="HBA08339.1"/>
    </source>
</evidence>
<organism evidence="6 7">
    <name type="scientific">Methylotenera mobilis</name>
    <dbReference type="NCBI Taxonomy" id="359408"/>
    <lineage>
        <taxon>Bacteria</taxon>
        <taxon>Pseudomonadati</taxon>
        <taxon>Pseudomonadota</taxon>
        <taxon>Betaproteobacteria</taxon>
        <taxon>Nitrosomonadales</taxon>
        <taxon>Methylophilaceae</taxon>
        <taxon>Methylotenera</taxon>
    </lineage>
</organism>
<dbReference type="PANTHER" id="PTHR40261">
    <property type="match status" value="1"/>
</dbReference>
<dbReference type="SUPFAM" id="SSF50022">
    <property type="entry name" value="ISP domain"/>
    <property type="match status" value="1"/>
</dbReference>
<dbReference type="Pfam" id="PF00355">
    <property type="entry name" value="Rieske"/>
    <property type="match status" value="1"/>
</dbReference>
<dbReference type="PANTHER" id="PTHR40261:SF1">
    <property type="entry name" value="RIESKE DOMAIN-CONTAINING PROTEIN"/>
    <property type="match status" value="1"/>
</dbReference>
<dbReference type="InterPro" id="IPR036922">
    <property type="entry name" value="Rieske_2Fe-2S_sf"/>
</dbReference>
<protein>
    <submittedName>
        <fullName evidence="6">(2Fe-2S)-binding protein</fullName>
    </submittedName>
</protein>
<keyword evidence="1" id="KW-0001">2Fe-2S</keyword>
<proteinExistence type="predicted"/>
<evidence type="ECO:0000256" key="4">
    <source>
        <dbReference type="ARBA" id="ARBA00023014"/>
    </source>
</evidence>
<evidence type="ECO:0000256" key="2">
    <source>
        <dbReference type="ARBA" id="ARBA00022723"/>
    </source>
</evidence>
<sequence>MHIEQDKIVIESSAVQEGGKGVRFPLVKLGEFATGFVVRFNQQPYAYVNQCAHVSVELDWNEGEFFTSQGDYLICATHGAHYRPDNGFCVMGPCKGKRLKPIELIEQNKEIIINIASIT</sequence>
<evidence type="ECO:0000256" key="3">
    <source>
        <dbReference type="ARBA" id="ARBA00023004"/>
    </source>
</evidence>